<dbReference type="AlphaFoldDB" id="A0AA46AD57"/>
<reference evidence="1" key="1">
    <citation type="submission" date="2017-05" db="EMBL/GenBank/DDBJ databases">
        <authorList>
            <person name="Varghese N."/>
            <person name="Submissions S."/>
        </authorList>
    </citation>
    <scope>NUCLEOTIDE SEQUENCE</scope>
    <source>
        <strain evidence="1">DSM 45262</strain>
    </source>
</reference>
<dbReference type="EMBL" id="FXTU01000001">
    <property type="protein sequence ID" value="SMP02684.1"/>
    <property type="molecule type" value="Genomic_DNA"/>
</dbReference>
<organism evidence="1 2">
    <name type="scientific">Laceyella tengchongensis</name>
    <dbReference type="NCBI Taxonomy" id="574699"/>
    <lineage>
        <taxon>Bacteria</taxon>
        <taxon>Bacillati</taxon>
        <taxon>Bacillota</taxon>
        <taxon>Bacilli</taxon>
        <taxon>Bacillales</taxon>
        <taxon>Thermoactinomycetaceae</taxon>
        <taxon>Laceyella</taxon>
    </lineage>
</organism>
<proteinExistence type="predicted"/>
<comment type="caution">
    <text evidence="1">The sequence shown here is derived from an EMBL/GenBank/DDBJ whole genome shotgun (WGS) entry which is preliminary data.</text>
</comment>
<evidence type="ECO:0000313" key="2">
    <source>
        <dbReference type="Proteomes" id="UP001157946"/>
    </source>
</evidence>
<evidence type="ECO:0000313" key="1">
    <source>
        <dbReference type="EMBL" id="SMP02684.1"/>
    </source>
</evidence>
<protein>
    <submittedName>
        <fullName evidence="1">Uncharacterized protein</fullName>
    </submittedName>
</protein>
<sequence length="124" mass="14896">MSQKWKQPERPIFIEIKGSDVFMTDRRYIIRKEQALEIIQKLLEFYELDDVDEIISQHNLVLDFSYDGFDFSNRYNRHGSLVYHYTEFGLDRKEEWSFKNVTGAIKRCPVKKKPDIIGSLLFRI</sequence>
<dbReference type="Proteomes" id="UP001157946">
    <property type="component" value="Unassembled WGS sequence"/>
</dbReference>
<keyword evidence="2" id="KW-1185">Reference proteome</keyword>
<name>A0AA46AD57_9BACL</name>
<gene>
    <name evidence="1" type="ORF">SAMN06265361_101370</name>
</gene>
<accession>A0AA46AD57</accession>